<organism evidence="2 3">
    <name type="scientific">Fusarium beomiforme</name>
    <dbReference type="NCBI Taxonomy" id="44412"/>
    <lineage>
        <taxon>Eukaryota</taxon>
        <taxon>Fungi</taxon>
        <taxon>Dikarya</taxon>
        <taxon>Ascomycota</taxon>
        <taxon>Pezizomycotina</taxon>
        <taxon>Sordariomycetes</taxon>
        <taxon>Hypocreomycetidae</taxon>
        <taxon>Hypocreales</taxon>
        <taxon>Nectriaceae</taxon>
        <taxon>Fusarium</taxon>
        <taxon>Fusarium burgessii species complex</taxon>
    </lineage>
</organism>
<dbReference type="Proteomes" id="UP000730481">
    <property type="component" value="Unassembled WGS sequence"/>
</dbReference>
<evidence type="ECO:0000256" key="1">
    <source>
        <dbReference type="SAM" id="MobiDB-lite"/>
    </source>
</evidence>
<reference evidence="2" key="2">
    <citation type="submission" date="2020-02" db="EMBL/GenBank/DDBJ databases">
        <title>Identification and distribution of gene clusters putatively required for synthesis of sphingolipid metabolism inhibitors in phylogenetically diverse species of the filamentous fungus Fusarium.</title>
        <authorList>
            <person name="Kim H.-S."/>
            <person name="Busman M."/>
            <person name="Brown D.W."/>
            <person name="Divon H."/>
            <person name="Uhlig S."/>
            <person name="Proctor R.H."/>
        </authorList>
    </citation>
    <scope>NUCLEOTIDE SEQUENCE</scope>
    <source>
        <strain evidence="2">NRRL 25174</strain>
    </source>
</reference>
<gene>
    <name evidence="2" type="ORF">FBEOM_7141</name>
</gene>
<accession>A0A9P5DXD9</accession>
<dbReference type="EMBL" id="PVQB02000312">
    <property type="protein sequence ID" value="KAF4338965.1"/>
    <property type="molecule type" value="Genomic_DNA"/>
</dbReference>
<evidence type="ECO:0000313" key="2">
    <source>
        <dbReference type="EMBL" id="KAF4338965.1"/>
    </source>
</evidence>
<evidence type="ECO:0000313" key="3">
    <source>
        <dbReference type="Proteomes" id="UP000730481"/>
    </source>
</evidence>
<comment type="caution">
    <text evidence="2">The sequence shown here is derived from an EMBL/GenBank/DDBJ whole genome shotgun (WGS) entry which is preliminary data.</text>
</comment>
<sequence length="330" mass="37017">MAVTEVKLNAERTTLVNAQGSTDEGRLNTKEFYSMDESTSHIQPDLSVQLNTYPSDTGFAVQSSSCDYSVPFLSTTGFDVQSNSLGSTDPYVLNTGVDGQFNSLDYLQPYDLTTGVDFQVPTQTLPVLNSQAAFQNYPDDLSQTPESLDLTEKDKSHENLSADISNIDSDITSLKKQICRAVKKDLATDLAYVEKKFERLRRNVKKNIPYIDNIEKERKKSETSQRVTHSHDRSIIQYQIDNIHRHMSPEKAKTNGREIEDASKAACQCASGSEGPIKTLSDLKKEDLFGPTDKNKPTHVDPSTMKLSNPHNPSHMNRWQKLSRNSQKFT</sequence>
<name>A0A9P5DXD9_9HYPO</name>
<proteinExistence type="predicted"/>
<feature type="region of interest" description="Disordered" evidence="1">
    <location>
        <begin position="271"/>
        <end position="330"/>
    </location>
</feature>
<dbReference type="OrthoDB" id="10618300at2759"/>
<dbReference type="AlphaFoldDB" id="A0A9P5DXD9"/>
<reference evidence="2" key="1">
    <citation type="journal article" date="2017" name="Mycologia">
        <title>Fusarium algeriense, sp. nov., a novel toxigenic crown rot pathogen of durum wheat from Algeria is nested in the Fusarium burgessii species complex.</title>
        <authorList>
            <person name="Laraba I."/>
            <person name="Keddad A."/>
            <person name="Boureghda H."/>
            <person name="Abdallah N."/>
            <person name="Vaughan M.M."/>
            <person name="Proctor R.H."/>
            <person name="Busman M."/>
            <person name="O'Donnell K."/>
        </authorList>
    </citation>
    <scope>NUCLEOTIDE SEQUENCE</scope>
    <source>
        <strain evidence="2">NRRL 25174</strain>
    </source>
</reference>
<protein>
    <submittedName>
        <fullName evidence="2">Uncharacterized protein</fullName>
    </submittedName>
</protein>
<feature type="compositionally biased region" description="Basic and acidic residues" evidence="1">
    <location>
        <begin position="281"/>
        <end position="299"/>
    </location>
</feature>
<feature type="compositionally biased region" description="Polar residues" evidence="1">
    <location>
        <begin position="305"/>
        <end position="330"/>
    </location>
</feature>
<keyword evidence="3" id="KW-1185">Reference proteome</keyword>